<dbReference type="GO" id="GO:0016791">
    <property type="term" value="F:phosphatase activity"/>
    <property type="evidence" value="ECO:0007669"/>
    <property type="project" value="TreeGrafter"/>
</dbReference>
<dbReference type="PANTHER" id="PTHR11567:SF25">
    <property type="entry name" value="PROTEIN FRA10AC1"/>
    <property type="match status" value="1"/>
</dbReference>
<feature type="chain" id="PRO_5012402213" description="Acid phosphatase" evidence="3">
    <location>
        <begin position="42"/>
        <end position="501"/>
    </location>
</feature>
<dbReference type="PROSITE" id="PS00778">
    <property type="entry name" value="HIS_ACID_PHOSPHAT_2"/>
    <property type="match status" value="1"/>
</dbReference>
<evidence type="ECO:0000256" key="3">
    <source>
        <dbReference type="SAM" id="SignalP"/>
    </source>
</evidence>
<comment type="caution">
    <text evidence="4">The sequence shown here is derived from an EMBL/GenBank/DDBJ whole genome shotgun (WGS) entry which is preliminary data.</text>
</comment>
<keyword evidence="3" id="KW-0732">Signal</keyword>
<feature type="signal peptide" evidence="3">
    <location>
        <begin position="1"/>
        <end position="41"/>
    </location>
</feature>
<comment type="similarity">
    <text evidence="1">Belongs to the histidine acid phosphatase family.</text>
</comment>
<sequence length="501" mass="54659">RRIMSMTATERQSFSLSQQSVLLSTLLLLLLVAEIPCPVRATSLVQLQLVFRHGIRNPIRMPPSDPYASRYNATLGQLTPAGAKQMRDLGRFVRAYYADQGVLPERYDPNVMWAYSTDTDRTLASCQAFLSGLFPNQSPGANLSRNGSSVASAGTPIPIHSAPKKSDVLKPTGYTCPARDQLIKATTTGAAYRAEENRARDFLKRLASATGKQSFSLSDAWTLGSAAEMWLGMGLRLPDWLSFSDYQRLQLMRLRKYEMKFDDNPLVRKFCGGPLLDRMLTSARAKLSGQTSKVSQKNSKNQNQNPGLSLIIYSAHDSTVASLASALGLGVARLGFVPPPSALLAMEVYSDATVRFAYKNSTKYRPVLLKPPACGQSDCQLERMLPAQFPSLGAVNLAYECRSGVFGLLDSAGPTCVEAPVVLLLLLIVCVCLMCTVLLFGKIFRRWCFNIRGRSGSGAISNRSGTGASRRQGGEYAYKPLINSAGEADCDDEDAEMNENA</sequence>
<feature type="non-terminal residue" evidence="4">
    <location>
        <position position="1"/>
    </location>
</feature>
<keyword evidence="2" id="KW-0812">Transmembrane</keyword>
<dbReference type="Pfam" id="PF00328">
    <property type="entry name" value="His_Phos_2"/>
    <property type="match status" value="1"/>
</dbReference>
<dbReference type="AlphaFoldDB" id="A0A267GRG6"/>
<evidence type="ECO:0000313" key="5">
    <source>
        <dbReference type="Proteomes" id="UP000215902"/>
    </source>
</evidence>
<evidence type="ECO:0008006" key="6">
    <source>
        <dbReference type="Google" id="ProtNLM"/>
    </source>
</evidence>
<evidence type="ECO:0000313" key="4">
    <source>
        <dbReference type="EMBL" id="PAA87937.1"/>
    </source>
</evidence>
<reference evidence="4 5" key="1">
    <citation type="submission" date="2017-06" db="EMBL/GenBank/DDBJ databases">
        <title>A platform for efficient transgenesis in Macrostomum lignano, a flatworm model organism for stem cell research.</title>
        <authorList>
            <person name="Berezikov E."/>
        </authorList>
    </citation>
    <scope>NUCLEOTIDE SEQUENCE [LARGE SCALE GENOMIC DNA]</scope>
    <source>
        <strain evidence="4">DV1</strain>
        <tissue evidence="4">Whole organism</tissue>
    </source>
</reference>
<accession>A0A267GRG6</accession>
<dbReference type="SUPFAM" id="SSF53254">
    <property type="entry name" value="Phosphoglycerate mutase-like"/>
    <property type="match status" value="1"/>
</dbReference>
<evidence type="ECO:0000256" key="1">
    <source>
        <dbReference type="ARBA" id="ARBA00005375"/>
    </source>
</evidence>
<proteinExistence type="inferred from homology"/>
<dbReference type="STRING" id="282301.A0A267GRG6"/>
<dbReference type="Proteomes" id="UP000215902">
    <property type="component" value="Unassembled WGS sequence"/>
</dbReference>
<gene>
    <name evidence="4" type="ORF">BOX15_Mlig024195g1</name>
</gene>
<dbReference type="PANTHER" id="PTHR11567">
    <property type="entry name" value="ACID PHOSPHATASE-RELATED"/>
    <property type="match status" value="1"/>
</dbReference>
<dbReference type="InterPro" id="IPR029033">
    <property type="entry name" value="His_PPase_superfam"/>
</dbReference>
<keyword evidence="2" id="KW-1133">Transmembrane helix</keyword>
<feature type="transmembrane region" description="Helical" evidence="2">
    <location>
        <begin position="421"/>
        <end position="444"/>
    </location>
</feature>
<evidence type="ECO:0000256" key="2">
    <source>
        <dbReference type="SAM" id="Phobius"/>
    </source>
</evidence>
<dbReference type="CDD" id="cd07061">
    <property type="entry name" value="HP_HAP_like"/>
    <property type="match status" value="1"/>
</dbReference>
<name>A0A267GRG6_9PLAT</name>
<protein>
    <recommendedName>
        <fullName evidence="6">Acid phosphatase</fullName>
    </recommendedName>
</protein>
<dbReference type="Gene3D" id="3.40.50.1240">
    <property type="entry name" value="Phosphoglycerate mutase-like"/>
    <property type="match status" value="1"/>
</dbReference>
<keyword evidence="2" id="KW-0472">Membrane</keyword>
<keyword evidence="5" id="KW-1185">Reference proteome</keyword>
<dbReference type="InterPro" id="IPR000560">
    <property type="entry name" value="His_Pase_clade-2"/>
</dbReference>
<dbReference type="EMBL" id="NIVC01000211">
    <property type="protein sequence ID" value="PAA87937.1"/>
    <property type="molecule type" value="Genomic_DNA"/>
</dbReference>
<dbReference type="InterPro" id="IPR050645">
    <property type="entry name" value="Histidine_acid_phosphatase"/>
</dbReference>
<dbReference type="OrthoDB" id="10257284at2759"/>
<dbReference type="InterPro" id="IPR033379">
    <property type="entry name" value="Acid_Pase_AS"/>
</dbReference>
<dbReference type="PROSITE" id="PS00616">
    <property type="entry name" value="HIS_ACID_PHOSPHAT_1"/>
    <property type="match status" value="1"/>
</dbReference>
<organism evidence="4 5">
    <name type="scientific">Macrostomum lignano</name>
    <dbReference type="NCBI Taxonomy" id="282301"/>
    <lineage>
        <taxon>Eukaryota</taxon>
        <taxon>Metazoa</taxon>
        <taxon>Spiralia</taxon>
        <taxon>Lophotrochozoa</taxon>
        <taxon>Platyhelminthes</taxon>
        <taxon>Rhabditophora</taxon>
        <taxon>Macrostomorpha</taxon>
        <taxon>Macrostomida</taxon>
        <taxon>Macrostomidae</taxon>
        <taxon>Macrostomum</taxon>
    </lineage>
</organism>